<dbReference type="OrthoDB" id="1524810at2"/>
<dbReference type="InterPro" id="IPR002625">
    <property type="entry name" value="Smr_dom"/>
</dbReference>
<dbReference type="PROSITE" id="PS50828">
    <property type="entry name" value="SMR"/>
    <property type="match status" value="1"/>
</dbReference>
<dbReference type="SUPFAM" id="SSF160443">
    <property type="entry name" value="SMR domain-like"/>
    <property type="match status" value="1"/>
</dbReference>
<dbReference type="SMART" id="SM00463">
    <property type="entry name" value="SMR"/>
    <property type="match status" value="1"/>
</dbReference>
<gene>
    <name evidence="2" type="ORF">DDZ15_06255</name>
</gene>
<feature type="domain" description="Smr" evidence="1">
    <location>
        <begin position="16"/>
        <end position="91"/>
    </location>
</feature>
<evidence type="ECO:0000259" key="1">
    <source>
        <dbReference type="PROSITE" id="PS50828"/>
    </source>
</evidence>
<dbReference type="EMBL" id="QGGB01000005">
    <property type="protein sequence ID" value="PWN06872.1"/>
    <property type="molecule type" value="Genomic_DNA"/>
</dbReference>
<dbReference type="Proteomes" id="UP000245533">
    <property type="component" value="Unassembled WGS sequence"/>
</dbReference>
<sequence>MTQQDEPHKVPINGVLDLHTFAPSDLSTLIDEFIYACLKESITEIRIIHGKGTGALRRSVHSLLERNPHVKGYRLAGESGGGWGATEAELSFDEVS</sequence>
<comment type="caution">
    <text evidence="2">The sequence shown here is derived from an EMBL/GenBank/DDBJ whole genome shotgun (WGS) entry which is preliminary data.</text>
</comment>
<evidence type="ECO:0000313" key="3">
    <source>
        <dbReference type="Proteomes" id="UP000245533"/>
    </source>
</evidence>
<dbReference type="Pfam" id="PF01713">
    <property type="entry name" value="Smr"/>
    <property type="match status" value="1"/>
</dbReference>
<evidence type="ECO:0000313" key="2">
    <source>
        <dbReference type="EMBL" id="PWN06872.1"/>
    </source>
</evidence>
<dbReference type="AlphaFoldDB" id="A0A316TWC5"/>
<dbReference type="RefSeq" id="WP_109646221.1">
    <property type="nucleotide sequence ID" value="NZ_QGGB01000005.1"/>
</dbReference>
<organism evidence="2 3">
    <name type="scientific">Rhodohalobacter mucosus</name>
    <dbReference type="NCBI Taxonomy" id="2079485"/>
    <lineage>
        <taxon>Bacteria</taxon>
        <taxon>Pseudomonadati</taxon>
        <taxon>Balneolota</taxon>
        <taxon>Balneolia</taxon>
        <taxon>Balneolales</taxon>
        <taxon>Balneolaceae</taxon>
        <taxon>Rhodohalobacter</taxon>
    </lineage>
</organism>
<reference evidence="2 3" key="1">
    <citation type="submission" date="2018-05" db="EMBL/GenBank/DDBJ databases">
        <title>Rhodohalobacter halophilus gen. nov., sp. nov., a moderately halophilic member of the family Balneolaceae.</title>
        <authorList>
            <person name="Liu Z.-W."/>
        </authorList>
    </citation>
    <scope>NUCLEOTIDE SEQUENCE [LARGE SCALE GENOMIC DNA]</scope>
    <source>
        <strain evidence="2 3">8A47</strain>
    </source>
</reference>
<proteinExistence type="predicted"/>
<dbReference type="InterPro" id="IPR036063">
    <property type="entry name" value="Smr_dom_sf"/>
</dbReference>
<name>A0A316TWC5_9BACT</name>
<keyword evidence="3" id="KW-1185">Reference proteome</keyword>
<protein>
    <submittedName>
        <fullName evidence="2">DNA mismatch repair protein MutS</fullName>
    </submittedName>
</protein>
<dbReference type="Gene3D" id="3.30.1370.110">
    <property type="match status" value="1"/>
</dbReference>
<accession>A0A316TWC5</accession>